<dbReference type="RefSeq" id="WP_016182807.1">
    <property type="nucleotide sequence ID" value="NZ_JXKI01000006.1"/>
</dbReference>
<sequence length="229" mass="27020">MNSYSLRKIIEICTNNQFYFQPENSEIYVGVDNVMTNDGTYLAPLNWISSSFSIVMCIDNVEQDYIEIANDLTCCWLYDNYSGLPPTILKGNILDEVSITFDETHFEVHYPDSKIQYQTYKDDSEELYYYFLDNANYQFENTQYIARWNEYSVVFPVVKNSLDENSHWHLFLDTIQLKTGIGMSQLPSQNDFREYEFLKQVYFLEDTALQQSNSKDEKIEVEELKEHGT</sequence>
<gene>
    <name evidence="1" type="ORF">I568_00560</name>
</gene>
<dbReference type="Proteomes" id="UP000014113">
    <property type="component" value="Unassembled WGS sequence"/>
</dbReference>
<name>S1P592_9ENTE</name>
<organism evidence="1 2">
    <name type="scientific">Enterococcus columbae DSM 7374 = ATCC 51263</name>
    <dbReference type="NCBI Taxonomy" id="1121865"/>
    <lineage>
        <taxon>Bacteria</taxon>
        <taxon>Bacillati</taxon>
        <taxon>Bacillota</taxon>
        <taxon>Bacilli</taxon>
        <taxon>Lactobacillales</taxon>
        <taxon>Enterococcaceae</taxon>
        <taxon>Enterococcus</taxon>
    </lineage>
</organism>
<reference evidence="1 2" key="1">
    <citation type="submission" date="2013-03" db="EMBL/GenBank/DDBJ databases">
        <title>The Genome Sequence of Enterococcus columbae ATCC_51263 (PacBio/Illumina hybrid assembly).</title>
        <authorList>
            <consortium name="The Broad Institute Genomics Platform"/>
            <consortium name="The Broad Institute Genome Sequencing Center for Infectious Disease"/>
            <person name="Earl A."/>
            <person name="Russ C."/>
            <person name="Gilmore M."/>
            <person name="Surin D."/>
            <person name="Walker B."/>
            <person name="Young S."/>
            <person name="Zeng Q."/>
            <person name="Gargeya S."/>
            <person name="Fitzgerald M."/>
            <person name="Haas B."/>
            <person name="Abouelleil A."/>
            <person name="Allen A.W."/>
            <person name="Alvarado L."/>
            <person name="Arachchi H.M."/>
            <person name="Berlin A.M."/>
            <person name="Chapman S.B."/>
            <person name="Gainer-Dewar J."/>
            <person name="Goldberg J."/>
            <person name="Griggs A."/>
            <person name="Gujja S."/>
            <person name="Hansen M."/>
            <person name="Howarth C."/>
            <person name="Imamovic A."/>
            <person name="Ireland A."/>
            <person name="Larimer J."/>
            <person name="McCowan C."/>
            <person name="Murphy C."/>
            <person name="Pearson M."/>
            <person name="Poon T.W."/>
            <person name="Priest M."/>
            <person name="Roberts A."/>
            <person name="Saif S."/>
            <person name="Shea T."/>
            <person name="Sisk P."/>
            <person name="Sykes S."/>
            <person name="Wortman J."/>
            <person name="Nusbaum C."/>
            <person name="Birren B."/>
        </authorList>
    </citation>
    <scope>NUCLEOTIDE SEQUENCE [LARGE SCALE GENOMIC DNA]</scope>
    <source>
        <strain evidence="1 2">ATCC 51263</strain>
    </source>
</reference>
<accession>S1P592</accession>
<dbReference type="PATRIC" id="fig|1121865.3.peg.634"/>
<protein>
    <submittedName>
        <fullName evidence="1">Uncharacterized protein</fullName>
    </submittedName>
</protein>
<dbReference type="STRING" id="1121865.OMW_00644"/>
<dbReference type="EMBL" id="ASWJ01000003">
    <property type="protein sequence ID" value="EOW87516.1"/>
    <property type="molecule type" value="Genomic_DNA"/>
</dbReference>
<dbReference type="AlphaFoldDB" id="S1P592"/>
<comment type="caution">
    <text evidence="1">The sequence shown here is derived from an EMBL/GenBank/DDBJ whole genome shotgun (WGS) entry which is preliminary data.</text>
</comment>
<evidence type="ECO:0000313" key="1">
    <source>
        <dbReference type="EMBL" id="EOW87516.1"/>
    </source>
</evidence>
<proteinExistence type="predicted"/>
<keyword evidence="2" id="KW-1185">Reference proteome</keyword>
<evidence type="ECO:0000313" key="2">
    <source>
        <dbReference type="Proteomes" id="UP000014113"/>
    </source>
</evidence>